<evidence type="ECO:0000259" key="5">
    <source>
        <dbReference type="PROSITE" id="PS50118"/>
    </source>
</evidence>
<feature type="compositionally biased region" description="Polar residues" evidence="4">
    <location>
        <begin position="392"/>
        <end position="401"/>
    </location>
</feature>
<evidence type="ECO:0000313" key="6">
    <source>
        <dbReference type="EMBL" id="EPQ61315.1"/>
    </source>
</evidence>
<dbReference type="InterPro" id="IPR050140">
    <property type="entry name" value="SRY-related_HMG-box_TF-like"/>
</dbReference>
<dbReference type="GeneID" id="19301177"/>
<keyword evidence="2" id="KW-0804">Transcription</keyword>
<dbReference type="GO" id="GO:0030154">
    <property type="term" value="P:cell differentiation"/>
    <property type="evidence" value="ECO:0007669"/>
    <property type="project" value="TreeGrafter"/>
</dbReference>
<dbReference type="SMART" id="SM00398">
    <property type="entry name" value="HMG"/>
    <property type="match status" value="1"/>
</dbReference>
<feature type="compositionally biased region" description="Low complexity" evidence="4">
    <location>
        <begin position="286"/>
        <end position="304"/>
    </location>
</feature>
<evidence type="ECO:0000256" key="2">
    <source>
        <dbReference type="ARBA" id="ARBA00023163"/>
    </source>
</evidence>
<dbReference type="eggNOG" id="KOG0527">
    <property type="taxonomic scope" value="Eukaryota"/>
</dbReference>
<dbReference type="EMBL" id="KB469296">
    <property type="protein sequence ID" value="EPQ61315.1"/>
    <property type="molecule type" value="Genomic_DNA"/>
</dbReference>
<dbReference type="GO" id="GO:0001228">
    <property type="term" value="F:DNA-binding transcription activator activity, RNA polymerase II-specific"/>
    <property type="evidence" value="ECO:0007669"/>
    <property type="project" value="TreeGrafter"/>
</dbReference>
<dbReference type="InterPro" id="IPR009071">
    <property type="entry name" value="HMG_box_dom"/>
</dbReference>
<feature type="compositionally biased region" description="Polar residues" evidence="4">
    <location>
        <begin position="336"/>
        <end position="349"/>
    </location>
</feature>
<feature type="DNA-binding region" description="HMG box" evidence="3">
    <location>
        <begin position="70"/>
        <end position="138"/>
    </location>
</feature>
<feature type="compositionally biased region" description="Polar residues" evidence="4">
    <location>
        <begin position="371"/>
        <end position="385"/>
    </location>
</feature>
<dbReference type="GO" id="GO:0000978">
    <property type="term" value="F:RNA polymerase II cis-regulatory region sequence-specific DNA binding"/>
    <property type="evidence" value="ECO:0007669"/>
    <property type="project" value="TreeGrafter"/>
</dbReference>
<feature type="compositionally biased region" description="Basic residues" evidence="4">
    <location>
        <begin position="141"/>
        <end position="151"/>
    </location>
</feature>
<feature type="compositionally biased region" description="Basic and acidic residues" evidence="4">
    <location>
        <begin position="17"/>
        <end position="26"/>
    </location>
</feature>
<dbReference type="PANTHER" id="PTHR10270">
    <property type="entry name" value="SOX TRANSCRIPTION FACTOR"/>
    <property type="match status" value="1"/>
</dbReference>
<dbReference type="AlphaFoldDB" id="S7S1I4"/>
<evidence type="ECO:0000256" key="1">
    <source>
        <dbReference type="ARBA" id="ARBA00023125"/>
    </source>
</evidence>
<dbReference type="RefSeq" id="XP_007861510.1">
    <property type="nucleotide sequence ID" value="XM_007863319.1"/>
</dbReference>
<feature type="compositionally biased region" description="Polar residues" evidence="4">
    <location>
        <begin position="226"/>
        <end position="237"/>
    </location>
</feature>
<reference evidence="6 7" key="1">
    <citation type="journal article" date="2012" name="Science">
        <title>The Paleozoic origin of enzymatic lignin decomposition reconstructed from 31 fungal genomes.</title>
        <authorList>
            <person name="Floudas D."/>
            <person name="Binder M."/>
            <person name="Riley R."/>
            <person name="Barry K."/>
            <person name="Blanchette R.A."/>
            <person name="Henrissat B."/>
            <person name="Martinez A.T."/>
            <person name="Otillar R."/>
            <person name="Spatafora J.W."/>
            <person name="Yadav J.S."/>
            <person name="Aerts A."/>
            <person name="Benoit I."/>
            <person name="Boyd A."/>
            <person name="Carlson A."/>
            <person name="Copeland A."/>
            <person name="Coutinho P.M."/>
            <person name="de Vries R.P."/>
            <person name="Ferreira P."/>
            <person name="Findley K."/>
            <person name="Foster B."/>
            <person name="Gaskell J."/>
            <person name="Glotzer D."/>
            <person name="Gorecki P."/>
            <person name="Heitman J."/>
            <person name="Hesse C."/>
            <person name="Hori C."/>
            <person name="Igarashi K."/>
            <person name="Jurgens J.A."/>
            <person name="Kallen N."/>
            <person name="Kersten P."/>
            <person name="Kohler A."/>
            <person name="Kuees U."/>
            <person name="Kumar T.K.A."/>
            <person name="Kuo A."/>
            <person name="LaButti K."/>
            <person name="Larrondo L.F."/>
            <person name="Lindquist E."/>
            <person name="Ling A."/>
            <person name="Lombard V."/>
            <person name="Lucas S."/>
            <person name="Lundell T."/>
            <person name="Martin R."/>
            <person name="McLaughlin D.J."/>
            <person name="Morgenstern I."/>
            <person name="Morin E."/>
            <person name="Murat C."/>
            <person name="Nagy L.G."/>
            <person name="Nolan M."/>
            <person name="Ohm R.A."/>
            <person name="Patyshakuliyeva A."/>
            <person name="Rokas A."/>
            <person name="Ruiz-Duenas F.J."/>
            <person name="Sabat G."/>
            <person name="Salamov A."/>
            <person name="Samejima M."/>
            <person name="Schmutz J."/>
            <person name="Slot J.C."/>
            <person name="St John F."/>
            <person name="Stenlid J."/>
            <person name="Sun H."/>
            <person name="Sun S."/>
            <person name="Syed K."/>
            <person name="Tsang A."/>
            <person name="Wiebenga A."/>
            <person name="Young D."/>
            <person name="Pisabarro A."/>
            <person name="Eastwood D.C."/>
            <person name="Martin F."/>
            <person name="Cullen D."/>
            <person name="Grigoriev I.V."/>
            <person name="Hibbett D.S."/>
        </authorList>
    </citation>
    <scope>NUCLEOTIDE SEQUENCE [LARGE SCALE GENOMIC DNA]</scope>
    <source>
        <strain evidence="6 7">ATCC 11539</strain>
    </source>
</reference>
<gene>
    <name evidence="6" type="ORF">GLOTRDRAFT_125036</name>
</gene>
<feature type="region of interest" description="Disordered" evidence="4">
    <location>
        <begin position="1"/>
        <end position="70"/>
    </location>
</feature>
<dbReference type="HOGENOM" id="CLU_028294_0_0_1"/>
<dbReference type="OrthoDB" id="1919336at2759"/>
<feature type="domain" description="HMG box" evidence="5">
    <location>
        <begin position="70"/>
        <end position="138"/>
    </location>
</feature>
<protein>
    <recommendedName>
        <fullName evidence="5">HMG box domain-containing protein</fullName>
    </recommendedName>
</protein>
<dbReference type="Gene3D" id="1.10.30.10">
    <property type="entry name" value="High mobility group box domain"/>
    <property type="match status" value="1"/>
</dbReference>
<dbReference type="Proteomes" id="UP000030669">
    <property type="component" value="Unassembled WGS sequence"/>
</dbReference>
<organism evidence="6 7">
    <name type="scientific">Gloeophyllum trabeum (strain ATCC 11539 / FP-39264 / Madison 617)</name>
    <name type="common">Brown rot fungus</name>
    <dbReference type="NCBI Taxonomy" id="670483"/>
    <lineage>
        <taxon>Eukaryota</taxon>
        <taxon>Fungi</taxon>
        <taxon>Dikarya</taxon>
        <taxon>Basidiomycota</taxon>
        <taxon>Agaricomycotina</taxon>
        <taxon>Agaricomycetes</taxon>
        <taxon>Gloeophyllales</taxon>
        <taxon>Gloeophyllaceae</taxon>
        <taxon>Gloeophyllum</taxon>
    </lineage>
</organism>
<name>S7S1I4_GLOTA</name>
<evidence type="ECO:0000256" key="3">
    <source>
        <dbReference type="PROSITE-ProRule" id="PRU00267"/>
    </source>
</evidence>
<keyword evidence="1 3" id="KW-0238">DNA-binding</keyword>
<evidence type="ECO:0000313" key="7">
    <source>
        <dbReference type="Proteomes" id="UP000030669"/>
    </source>
</evidence>
<feature type="compositionally biased region" description="Low complexity" evidence="4">
    <location>
        <begin position="312"/>
        <end position="329"/>
    </location>
</feature>
<dbReference type="OMA" id="AYAHEVY"/>
<keyword evidence="3" id="KW-0539">Nucleus</keyword>
<dbReference type="Pfam" id="PF00505">
    <property type="entry name" value="HMG_box"/>
    <property type="match status" value="1"/>
</dbReference>
<dbReference type="SUPFAM" id="SSF47095">
    <property type="entry name" value="HMG-box"/>
    <property type="match status" value="1"/>
</dbReference>
<feature type="compositionally biased region" description="Basic and acidic residues" evidence="4">
    <location>
        <begin position="44"/>
        <end position="56"/>
    </location>
</feature>
<feature type="compositionally biased region" description="Low complexity" evidence="4">
    <location>
        <begin position="161"/>
        <end position="175"/>
    </location>
</feature>
<dbReference type="PROSITE" id="PS50118">
    <property type="entry name" value="HMG_BOX_2"/>
    <property type="match status" value="1"/>
</dbReference>
<keyword evidence="7" id="KW-1185">Reference proteome</keyword>
<dbReference type="PANTHER" id="PTHR10270:SF161">
    <property type="entry name" value="SEX-DETERMINING REGION Y PROTEIN"/>
    <property type="match status" value="1"/>
</dbReference>
<feature type="region of interest" description="Disordered" evidence="4">
    <location>
        <begin position="141"/>
        <end position="459"/>
    </location>
</feature>
<dbReference type="KEGG" id="gtr:GLOTRDRAFT_125036"/>
<dbReference type="InterPro" id="IPR036910">
    <property type="entry name" value="HMG_box_dom_sf"/>
</dbReference>
<feature type="compositionally biased region" description="Low complexity" evidence="4">
    <location>
        <begin position="28"/>
        <end position="42"/>
    </location>
</feature>
<evidence type="ECO:0000256" key="4">
    <source>
        <dbReference type="SAM" id="MobiDB-lite"/>
    </source>
</evidence>
<dbReference type="GO" id="GO:0005634">
    <property type="term" value="C:nucleus"/>
    <property type="evidence" value="ECO:0007669"/>
    <property type="project" value="UniProtKB-UniRule"/>
</dbReference>
<accession>S7S1I4</accession>
<sequence>MQRALPNPAIPAPDQPSSEHIRRIRNDSFSGSEGSSGYSPYSTAKHELEVSEEDMHAALTSQSLNADGTPKRPMNAFMIFARKRRPEVSAANQTMRTGDISKILSREWNAMEMSDKQFYLDQAKKLKDNFNAKYPDYVYRRRPNNSRKKRRTDGGMNRLPDSASFDGGDDFLGAADWEDHSPVEGEDGLGYSPELQYSRGHSTGYPPTKEESNDFLPRAGPYGSYESPTGQYGAPQYTNPPVPNTHSYPSQVHIAGHSQSPPLYQDHGVGQSWTGSRVEGRAPGWSTTQSLSLSTQQEPSLSPLASSKDLYSPRSWSSSISSDSSSASSGVIPGHGQTSSFPTLNSPFYPQTPGLDEGTPHAGSPQYFPGPSSQEDSYLGRNTGSPYDGSSYARSSGTSYIPGQADTLGRSTLSRPLPSIHSMPAYSLHQNIHSMNAPAPTSGPSSNMGYWDRDRVGDS</sequence>
<proteinExistence type="predicted"/>